<dbReference type="InterPro" id="IPR011060">
    <property type="entry name" value="RibuloseP-bd_barrel"/>
</dbReference>
<dbReference type="AlphaFoldDB" id="A0A377JSM4"/>
<sequence length="264" mass="29478">MKSIESNFLQSSVIFTEKCKRNLQAHLAKRKSVIDFETLGRTLAYSPFLPRFEREFFARARANPPKNAIRFEIQGDFDEVGFLEMASGAEQNGVRNGKHKSDGDMFLLDLRMQYMPCVSGDCVDSKVDSSTLGMALESISLLRRHSTLPIIHADLFVDSYQILESALFGADSLLIPCGLHSAKTLSELLGFARRLNLEPFVEVCDKDELKRAIFSGASMLFIHKDSFEALLSLVPNSQIIATNHHNDYGVDVQILDSGADFSSF</sequence>
<keyword evidence="6" id="KW-0822">Tryptophan biosynthesis</keyword>
<evidence type="ECO:0000256" key="8">
    <source>
        <dbReference type="ARBA" id="ARBA00023239"/>
    </source>
</evidence>
<dbReference type="GO" id="GO:0004425">
    <property type="term" value="F:indole-3-glycerol-phosphate synthase activity"/>
    <property type="evidence" value="ECO:0007669"/>
    <property type="project" value="UniProtKB-EC"/>
</dbReference>
<evidence type="ECO:0000256" key="7">
    <source>
        <dbReference type="ARBA" id="ARBA00023141"/>
    </source>
</evidence>
<evidence type="ECO:0000256" key="4">
    <source>
        <dbReference type="ARBA" id="ARBA00022605"/>
    </source>
</evidence>
<evidence type="ECO:0000256" key="6">
    <source>
        <dbReference type="ARBA" id="ARBA00022822"/>
    </source>
</evidence>
<dbReference type="Proteomes" id="UP000255103">
    <property type="component" value="Unassembled WGS sequence"/>
</dbReference>
<comment type="catalytic activity">
    <reaction evidence="1">
        <text>1-(2-carboxyphenylamino)-1-deoxy-D-ribulose 5-phosphate + H(+) = (1S,2R)-1-C-(indol-3-yl)glycerol 3-phosphate + CO2 + H2O</text>
        <dbReference type="Rhea" id="RHEA:23476"/>
        <dbReference type="ChEBI" id="CHEBI:15377"/>
        <dbReference type="ChEBI" id="CHEBI:15378"/>
        <dbReference type="ChEBI" id="CHEBI:16526"/>
        <dbReference type="ChEBI" id="CHEBI:58613"/>
        <dbReference type="ChEBI" id="CHEBI:58866"/>
        <dbReference type="EC" id="4.1.1.48"/>
    </reaction>
</comment>
<dbReference type="SUPFAM" id="SSF51366">
    <property type="entry name" value="Ribulose-phoshate binding barrel"/>
    <property type="match status" value="1"/>
</dbReference>
<name>A0A377JSM4_9HELI</name>
<keyword evidence="8 10" id="KW-0456">Lyase</keyword>
<dbReference type="GO" id="GO:0000162">
    <property type="term" value="P:L-tryptophan biosynthetic process"/>
    <property type="evidence" value="ECO:0007669"/>
    <property type="project" value="UniProtKB-UniPathway"/>
</dbReference>
<evidence type="ECO:0000313" key="10">
    <source>
        <dbReference type="EMBL" id="STP10265.1"/>
    </source>
</evidence>
<feature type="domain" description="Indole-3-glycerol phosphate synthase" evidence="9">
    <location>
        <begin position="136"/>
        <end position="220"/>
    </location>
</feature>
<dbReference type="InterPro" id="IPR045186">
    <property type="entry name" value="Indole-3-glycerol_P_synth"/>
</dbReference>
<evidence type="ECO:0000256" key="5">
    <source>
        <dbReference type="ARBA" id="ARBA00022793"/>
    </source>
</evidence>
<evidence type="ECO:0000256" key="3">
    <source>
        <dbReference type="ARBA" id="ARBA00012362"/>
    </source>
</evidence>
<gene>
    <name evidence="10" type="primary">trpC_1</name>
    <name evidence="10" type="ORF">NCTC12219_00114</name>
</gene>
<comment type="pathway">
    <text evidence="2">Amino-acid biosynthesis; L-tryptophan biosynthesis; L-tryptophan from chorismate: step 4/5.</text>
</comment>
<keyword evidence="7" id="KW-0057">Aromatic amino acid biosynthesis</keyword>
<keyword evidence="4" id="KW-0028">Amino-acid biosynthesis</keyword>
<dbReference type="RefSeq" id="WP_115721188.1">
    <property type="nucleotide sequence ID" value="NZ_UGHX01000001.1"/>
</dbReference>
<evidence type="ECO:0000313" key="11">
    <source>
        <dbReference type="Proteomes" id="UP000255103"/>
    </source>
</evidence>
<reference evidence="10 11" key="1">
    <citation type="submission" date="2018-06" db="EMBL/GenBank/DDBJ databases">
        <authorList>
            <consortium name="Pathogen Informatics"/>
            <person name="Doyle S."/>
        </authorList>
    </citation>
    <scope>NUCLEOTIDE SEQUENCE [LARGE SCALE GENOMIC DNA]</scope>
    <source>
        <strain evidence="10 11">NCTC12219</strain>
    </source>
</reference>
<evidence type="ECO:0000256" key="2">
    <source>
        <dbReference type="ARBA" id="ARBA00004696"/>
    </source>
</evidence>
<dbReference type="PANTHER" id="PTHR22854:SF2">
    <property type="entry name" value="INDOLE-3-GLYCEROL-PHOSPHATE SYNTHASE"/>
    <property type="match status" value="1"/>
</dbReference>
<proteinExistence type="predicted"/>
<organism evidence="10 11">
    <name type="scientific">Helicobacter cinaedi</name>
    <dbReference type="NCBI Taxonomy" id="213"/>
    <lineage>
        <taxon>Bacteria</taxon>
        <taxon>Pseudomonadati</taxon>
        <taxon>Campylobacterota</taxon>
        <taxon>Epsilonproteobacteria</taxon>
        <taxon>Campylobacterales</taxon>
        <taxon>Helicobacteraceae</taxon>
        <taxon>Helicobacter</taxon>
    </lineage>
</organism>
<dbReference type="EC" id="4.1.1.48" evidence="3"/>
<dbReference type="InterPro" id="IPR013785">
    <property type="entry name" value="Aldolase_TIM"/>
</dbReference>
<evidence type="ECO:0000259" key="9">
    <source>
        <dbReference type="Pfam" id="PF00218"/>
    </source>
</evidence>
<dbReference type="UniPathway" id="UPA00035">
    <property type="reaction ID" value="UER00043"/>
</dbReference>
<dbReference type="GO" id="GO:0004640">
    <property type="term" value="F:phosphoribosylanthranilate isomerase activity"/>
    <property type="evidence" value="ECO:0007669"/>
    <property type="project" value="TreeGrafter"/>
</dbReference>
<dbReference type="Pfam" id="PF00218">
    <property type="entry name" value="IGPS"/>
    <property type="match status" value="1"/>
</dbReference>
<accession>A0A377JSM4</accession>
<keyword evidence="5" id="KW-0210">Decarboxylase</keyword>
<dbReference type="Gene3D" id="3.20.20.70">
    <property type="entry name" value="Aldolase class I"/>
    <property type="match status" value="1"/>
</dbReference>
<dbReference type="PANTHER" id="PTHR22854">
    <property type="entry name" value="TRYPTOPHAN BIOSYNTHESIS PROTEIN"/>
    <property type="match status" value="1"/>
</dbReference>
<dbReference type="EMBL" id="UGHX01000001">
    <property type="protein sequence ID" value="STP10265.1"/>
    <property type="molecule type" value="Genomic_DNA"/>
</dbReference>
<evidence type="ECO:0000256" key="1">
    <source>
        <dbReference type="ARBA" id="ARBA00001633"/>
    </source>
</evidence>
<dbReference type="InterPro" id="IPR013798">
    <property type="entry name" value="Indole-3-glycerol_P_synth_dom"/>
</dbReference>
<protein>
    <recommendedName>
        <fullName evidence="3">indole-3-glycerol-phosphate synthase</fullName>
        <ecNumber evidence="3">4.1.1.48</ecNumber>
    </recommendedName>
</protein>